<name>A0A6M0CJ83_9FLAO</name>
<dbReference type="SUPFAM" id="SSF51556">
    <property type="entry name" value="Metallo-dependent hydrolases"/>
    <property type="match status" value="1"/>
</dbReference>
<gene>
    <name evidence="1" type="ORF">GWK10_12300</name>
</gene>
<accession>A0A6M0CJ83</accession>
<reference evidence="1 2" key="1">
    <citation type="submission" date="2020-01" db="EMBL/GenBank/DDBJ databases">
        <title>Spongiivirga citrea KCTC 32990T.</title>
        <authorList>
            <person name="Wang G."/>
        </authorList>
    </citation>
    <scope>NUCLEOTIDE SEQUENCE [LARGE SCALE GENOMIC DNA]</scope>
    <source>
        <strain evidence="1 2">KCTC 32990</strain>
    </source>
</reference>
<dbReference type="GO" id="GO:0006508">
    <property type="term" value="P:proteolysis"/>
    <property type="evidence" value="ECO:0007669"/>
    <property type="project" value="InterPro"/>
</dbReference>
<dbReference type="Gene3D" id="3.20.20.140">
    <property type="entry name" value="Metal-dependent hydrolases"/>
    <property type="match status" value="1"/>
</dbReference>
<dbReference type="PANTHER" id="PTHR10443">
    <property type="entry name" value="MICROSOMAL DIPEPTIDASE"/>
    <property type="match status" value="1"/>
</dbReference>
<proteinExistence type="predicted"/>
<dbReference type="RefSeq" id="WP_164032685.1">
    <property type="nucleotide sequence ID" value="NZ_JAABOQ010000005.1"/>
</dbReference>
<evidence type="ECO:0000313" key="2">
    <source>
        <dbReference type="Proteomes" id="UP000474296"/>
    </source>
</evidence>
<keyword evidence="2" id="KW-1185">Reference proteome</keyword>
<dbReference type="PANTHER" id="PTHR10443:SF12">
    <property type="entry name" value="DIPEPTIDASE"/>
    <property type="match status" value="1"/>
</dbReference>
<comment type="caution">
    <text evidence="1">The sequence shown here is derived from an EMBL/GenBank/DDBJ whole genome shotgun (WGS) entry which is preliminary data.</text>
</comment>
<evidence type="ECO:0000313" key="1">
    <source>
        <dbReference type="EMBL" id="NER17998.1"/>
    </source>
</evidence>
<dbReference type="GO" id="GO:0070573">
    <property type="term" value="F:metallodipeptidase activity"/>
    <property type="evidence" value="ECO:0007669"/>
    <property type="project" value="InterPro"/>
</dbReference>
<organism evidence="1 2">
    <name type="scientific">Spongiivirga citrea</name>
    <dbReference type="NCBI Taxonomy" id="1481457"/>
    <lineage>
        <taxon>Bacteria</taxon>
        <taxon>Pseudomonadati</taxon>
        <taxon>Bacteroidota</taxon>
        <taxon>Flavobacteriia</taxon>
        <taxon>Flavobacteriales</taxon>
        <taxon>Flavobacteriaceae</taxon>
        <taxon>Spongiivirga</taxon>
    </lineage>
</organism>
<dbReference type="InterPro" id="IPR008257">
    <property type="entry name" value="Pept_M19"/>
</dbReference>
<dbReference type="InterPro" id="IPR032466">
    <property type="entry name" value="Metal_Hydrolase"/>
</dbReference>
<dbReference type="Pfam" id="PF01244">
    <property type="entry name" value="Peptidase_M19"/>
    <property type="match status" value="1"/>
</dbReference>
<dbReference type="Proteomes" id="UP000474296">
    <property type="component" value="Unassembled WGS sequence"/>
</dbReference>
<sequence length="477" mass="54703">MQKGYIDLHCHPALKPFGKSFRRDIPGQNTTDISKTHSVWHQTVMSRLKRMTNRIFTLTKFTQTDLTSVYESGSRAIIVSLYPLEKPFVANKIGRGLFSRLLTNLAMGVSQKRIKHVQRLTDYFPDLQDEYEYYKQLDNQWVTYKGAQLKYQLITSFDQIQQSQANTLNILFSVEGGHALGTGIKTSNGNNKREKILKRVDWLKTLTHKQLFITLAHHFYNELCGHAQSLGGMPKIMTDQSEGLNSGFTALGEEVMRKLLDKTNGHRILIDIKHMSIASRQRFYTVLSAINSINNENIPIVVSHGAANGLLSFDDSTINFPERAKYFMQTDINFYDEELIMIANSNGIFGIQLDERRVTNKKGLKKSKSFWSKPKRKQRKAYLVWRQIEHIAEVLDNANLHCWGIQAIGSDFDGIVDPINEYWTANDINELKNQLIPHAQLYLQGKTFNKAENALEASVIIDKVFTQNAMNFLEKNF</sequence>
<dbReference type="AlphaFoldDB" id="A0A6M0CJ83"/>
<protein>
    <submittedName>
        <fullName evidence="1">Peptidase M19</fullName>
    </submittedName>
</protein>
<dbReference type="EMBL" id="JAABOQ010000005">
    <property type="protein sequence ID" value="NER17998.1"/>
    <property type="molecule type" value="Genomic_DNA"/>
</dbReference>